<keyword evidence="6" id="KW-0297">G-protein coupled receptor</keyword>
<dbReference type="PROSITE" id="PS00237">
    <property type="entry name" value="G_PROTEIN_RECEP_F1_1"/>
    <property type="match status" value="1"/>
</dbReference>
<feature type="transmembrane region" description="Helical" evidence="8">
    <location>
        <begin position="148"/>
        <end position="166"/>
    </location>
</feature>
<sequence>MNNTDLCPDYLQKYFADKYSPTSWVTTSGYVTSTINTIFAVPATSLNLLVIVAILFSKSLRSPSFLLICSMAVSDLLVGAVLQPRFIILRVAEIQANVSLYCSVAQLASFNNVLILVSVMMAGMISAERFLALHLNTRYSSVVTRARSVKIILVLWVISVCLGAIIPLISVYVFSTVLLSIVSSLLLAMIASYWKCYHTLRNLKRRARARERADFVKRLEDAGKQQPGAPVQFNSSTYLELPSNRLTPSNLTHGNQETPSNIEVHSNQSATSYLTLPNNQVTHGNLDLPNNQVTPRDQVEPSNQVKRSNQVMASNQVMPRHLVTPGNTEAAGGQDQEIDGQDDQTSSSSAGRANLGYVYTHSDIKINWAKIHPWKTGSYKVHYHSRPQNSQFSEEKVENVIIIKNQPKCDDQWGKSGQAPPDTMNYTRTPKINLYKYEKVSRTMVLLIALLFASYTTYLVVMPTVYFIFGYNEVFKFCSDVGMTVVYINSTINPLIYLVRMRQVRHCCLAFFRRCLLRPVR</sequence>
<keyword evidence="3 6" id="KW-0812">Transmembrane</keyword>
<reference evidence="10 11" key="1">
    <citation type="journal article" date="2007" name="Science">
        <title>Sea anemone genome reveals ancestral eumetazoan gene repertoire and genomic organization.</title>
        <authorList>
            <person name="Putnam N.H."/>
            <person name="Srivastava M."/>
            <person name="Hellsten U."/>
            <person name="Dirks B."/>
            <person name="Chapman J."/>
            <person name="Salamov A."/>
            <person name="Terry A."/>
            <person name="Shapiro H."/>
            <person name="Lindquist E."/>
            <person name="Kapitonov V.V."/>
            <person name="Jurka J."/>
            <person name="Genikhovich G."/>
            <person name="Grigoriev I.V."/>
            <person name="Lucas S.M."/>
            <person name="Steele R.E."/>
            <person name="Finnerty J.R."/>
            <person name="Technau U."/>
            <person name="Martindale M.Q."/>
            <person name="Rokhsar D.S."/>
        </authorList>
    </citation>
    <scope>NUCLEOTIDE SEQUENCE [LARGE SCALE GENOMIC DNA]</scope>
    <source>
        <strain evidence="11">CH2 X CH6</strain>
    </source>
</reference>
<feature type="transmembrane region" description="Helical" evidence="8">
    <location>
        <begin position="481"/>
        <end position="499"/>
    </location>
</feature>
<feature type="transmembrane region" description="Helical" evidence="8">
    <location>
        <begin position="172"/>
        <end position="194"/>
    </location>
</feature>
<dbReference type="KEGG" id="nve:5503244"/>
<dbReference type="Pfam" id="PF00001">
    <property type="entry name" value="7tm_1"/>
    <property type="match status" value="1"/>
</dbReference>
<dbReference type="Gene3D" id="1.20.1070.10">
    <property type="entry name" value="Rhodopsin 7-helix transmembrane proteins"/>
    <property type="match status" value="2"/>
</dbReference>
<evidence type="ECO:0000256" key="8">
    <source>
        <dbReference type="SAM" id="Phobius"/>
    </source>
</evidence>
<dbReference type="CDD" id="cd00637">
    <property type="entry name" value="7tm_classA_rhodopsin-like"/>
    <property type="match status" value="1"/>
</dbReference>
<name>A7SVL9_NEMVE</name>
<evidence type="ECO:0000256" key="3">
    <source>
        <dbReference type="ARBA" id="ARBA00022692"/>
    </source>
</evidence>
<dbReference type="InterPro" id="IPR000276">
    <property type="entry name" value="GPCR_Rhodpsn"/>
</dbReference>
<dbReference type="PROSITE" id="PS50262">
    <property type="entry name" value="G_PROTEIN_RECEP_F1_2"/>
    <property type="match status" value="1"/>
</dbReference>
<evidence type="ECO:0000256" key="6">
    <source>
        <dbReference type="RuleBase" id="RU000688"/>
    </source>
</evidence>
<dbReference type="GO" id="GO:0005886">
    <property type="term" value="C:plasma membrane"/>
    <property type="evidence" value="ECO:0007669"/>
    <property type="project" value="UniProtKB-SubCell"/>
</dbReference>
<feature type="domain" description="G-protein coupled receptors family 1 profile" evidence="9">
    <location>
        <begin position="46"/>
        <end position="497"/>
    </location>
</feature>
<accession>A7SVL9</accession>
<dbReference type="PRINTS" id="PR00237">
    <property type="entry name" value="GPCRRHODOPSN"/>
</dbReference>
<dbReference type="STRING" id="45351.A7SVL9"/>
<comment type="similarity">
    <text evidence="6">Belongs to the G-protein coupled receptor 1 family.</text>
</comment>
<feature type="transmembrane region" description="Helical" evidence="8">
    <location>
        <begin position="35"/>
        <end position="56"/>
    </location>
</feature>
<dbReference type="InParanoid" id="A7SVL9"/>
<keyword evidence="2" id="KW-1003">Cell membrane</keyword>
<dbReference type="InterPro" id="IPR017452">
    <property type="entry name" value="GPCR_Rhodpsn_7TM"/>
</dbReference>
<dbReference type="PANTHER" id="PTHR22750">
    <property type="entry name" value="G-PROTEIN COUPLED RECEPTOR"/>
    <property type="match status" value="1"/>
</dbReference>
<keyword evidence="4 8" id="KW-1133">Transmembrane helix</keyword>
<dbReference type="OrthoDB" id="9950850at2759"/>
<organism evidence="10 11">
    <name type="scientific">Nematostella vectensis</name>
    <name type="common">Starlet sea anemone</name>
    <dbReference type="NCBI Taxonomy" id="45351"/>
    <lineage>
        <taxon>Eukaryota</taxon>
        <taxon>Metazoa</taxon>
        <taxon>Cnidaria</taxon>
        <taxon>Anthozoa</taxon>
        <taxon>Hexacorallia</taxon>
        <taxon>Actiniaria</taxon>
        <taxon>Edwardsiidae</taxon>
        <taxon>Nematostella</taxon>
    </lineage>
</organism>
<evidence type="ECO:0000256" key="5">
    <source>
        <dbReference type="ARBA" id="ARBA00023136"/>
    </source>
</evidence>
<feature type="transmembrane region" description="Helical" evidence="8">
    <location>
        <begin position="108"/>
        <end position="127"/>
    </location>
</feature>
<feature type="transmembrane region" description="Helical" evidence="8">
    <location>
        <begin position="65"/>
        <end position="88"/>
    </location>
</feature>
<evidence type="ECO:0000313" key="11">
    <source>
        <dbReference type="Proteomes" id="UP000001593"/>
    </source>
</evidence>
<feature type="transmembrane region" description="Helical" evidence="8">
    <location>
        <begin position="444"/>
        <end position="469"/>
    </location>
</feature>
<dbReference type="Proteomes" id="UP000001593">
    <property type="component" value="Unassembled WGS sequence"/>
</dbReference>
<evidence type="ECO:0000256" key="2">
    <source>
        <dbReference type="ARBA" id="ARBA00022475"/>
    </source>
</evidence>
<dbReference type="SUPFAM" id="SSF81321">
    <property type="entry name" value="Family A G protein-coupled receptor-like"/>
    <property type="match status" value="1"/>
</dbReference>
<evidence type="ECO:0000259" key="9">
    <source>
        <dbReference type="PROSITE" id="PS50262"/>
    </source>
</evidence>
<evidence type="ECO:0000313" key="10">
    <source>
        <dbReference type="EMBL" id="EDO32249.1"/>
    </source>
</evidence>
<comment type="subcellular location">
    <subcellularLocation>
        <location evidence="1">Cell membrane</location>
        <topology evidence="1">Multi-pass membrane protein</topology>
    </subcellularLocation>
</comment>
<dbReference type="AlphaFoldDB" id="A7SVL9"/>
<protein>
    <recommendedName>
        <fullName evidence="9">G-protein coupled receptors family 1 profile domain-containing protein</fullName>
    </recommendedName>
</protein>
<proteinExistence type="inferred from homology"/>
<dbReference type="PhylomeDB" id="A7SVL9"/>
<dbReference type="HOGENOM" id="CLU_523063_0_0_1"/>
<keyword evidence="5 8" id="KW-0472">Membrane</keyword>
<keyword evidence="11" id="KW-1185">Reference proteome</keyword>
<evidence type="ECO:0000256" key="1">
    <source>
        <dbReference type="ARBA" id="ARBA00004651"/>
    </source>
</evidence>
<feature type="region of interest" description="Disordered" evidence="7">
    <location>
        <begin position="277"/>
        <end position="351"/>
    </location>
</feature>
<gene>
    <name evidence="10" type="ORF">NEMVEDRAFT_v1g218162</name>
</gene>
<evidence type="ECO:0000256" key="4">
    <source>
        <dbReference type="ARBA" id="ARBA00022989"/>
    </source>
</evidence>
<feature type="compositionally biased region" description="Polar residues" evidence="7">
    <location>
        <begin position="277"/>
        <end position="317"/>
    </location>
</feature>
<evidence type="ECO:0000256" key="7">
    <source>
        <dbReference type="SAM" id="MobiDB-lite"/>
    </source>
</evidence>
<keyword evidence="6" id="KW-0675">Receptor</keyword>
<keyword evidence="6" id="KW-0807">Transducer</keyword>
<dbReference type="EMBL" id="DS469839">
    <property type="protein sequence ID" value="EDO32249.1"/>
    <property type="molecule type" value="Genomic_DNA"/>
</dbReference>
<dbReference type="GO" id="GO:0004930">
    <property type="term" value="F:G protein-coupled receptor activity"/>
    <property type="evidence" value="ECO:0007669"/>
    <property type="project" value="UniProtKB-KW"/>
</dbReference>